<dbReference type="STRING" id="349521.HCH_04975"/>
<dbReference type="OrthoDB" id="507476at2"/>
<feature type="domain" description="LapB rubredoxin metal binding" evidence="4">
    <location>
        <begin position="355"/>
        <end position="382"/>
    </location>
</feature>
<dbReference type="GO" id="GO:0016740">
    <property type="term" value="F:transferase activity"/>
    <property type="evidence" value="ECO:0007669"/>
    <property type="project" value="UniProtKB-KW"/>
</dbReference>
<dbReference type="GO" id="GO:0046890">
    <property type="term" value="P:regulation of lipid biosynthetic process"/>
    <property type="evidence" value="ECO:0007669"/>
    <property type="project" value="UniProtKB-UniRule"/>
</dbReference>
<dbReference type="HOGENOM" id="CLU_059365_1_0_6"/>
<proteinExistence type="inferred from homology"/>
<dbReference type="HAMAP" id="MF_00994">
    <property type="entry name" value="LPS_assembly_LapB"/>
    <property type="match status" value="1"/>
</dbReference>
<accession>Q2SCF9</accession>
<comment type="function">
    <text evidence="2">Modulates cellular lipopolysaccharide (LPS) levels by regulating LpxC, which is involved in lipid A biosynthesis. May act by modulating the proteolytic activity of FtsH towards LpxC. May also coordinate assembly of proteins involved in LPS synthesis at the plasma membrane.</text>
</comment>
<evidence type="ECO:0000256" key="2">
    <source>
        <dbReference type="HAMAP-Rule" id="MF_00994"/>
    </source>
</evidence>
<keyword evidence="2" id="KW-1003">Cell membrane</keyword>
<dbReference type="InterPro" id="IPR030865">
    <property type="entry name" value="LapB"/>
</dbReference>
<keyword evidence="2 3" id="KW-1133">Transmembrane helix</keyword>
<evidence type="ECO:0000313" key="6">
    <source>
        <dbReference type="Proteomes" id="UP000000238"/>
    </source>
</evidence>
<name>Q2SCF9_HAHCH</name>
<protein>
    <recommendedName>
        <fullName evidence="2">Lipopolysaccharide assembly protein B</fullName>
    </recommendedName>
</protein>
<keyword evidence="1 2" id="KW-0479">Metal-binding</keyword>
<feature type="transmembrane region" description="Helical" evidence="3">
    <location>
        <begin position="6"/>
        <end position="27"/>
    </location>
</feature>
<dbReference type="SUPFAM" id="SSF48452">
    <property type="entry name" value="TPR-like"/>
    <property type="match status" value="1"/>
</dbReference>
<keyword evidence="2" id="KW-0802">TPR repeat</keyword>
<feature type="binding site" evidence="2">
    <location>
        <position position="371"/>
    </location>
    <ligand>
        <name>Fe cation</name>
        <dbReference type="ChEBI" id="CHEBI:24875"/>
    </ligand>
</feature>
<dbReference type="KEGG" id="hch:HCH_04975"/>
<dbReference type="Pfam" id="PF14559">
    <property type="entry name" value="TPR_19"/>
    <property type="match status" value="1"/>
</dbReference>
<keyword evidence="2 3" id="KW-0812">Transmembrane</keyword>
<evidence type="ECO:0000256" key="3">
    <source>
        <dbReference type="SAM" id="Phobius"/>
    </source>
</evidence>
<feature type="binding site" evidence="2">
    <location>
        <position position="357"/>
    </location>
    <ligand>
        <name>Fe cation</name>
        <dbReference type="ChEBI" id="CHEBI:24875"/>
    </ligand>
</feature>
<keyword evidence="2" id="KW-0997">Cell inner membrane</keyword>
<dbReference type="NCBIfam" id="NF008757">
    <property type="entry name" value="PRK11788.1-5"/>
    <property type="match status" value="1"/>
</dbReference>
<keyword evidence="2 3" id="KW-0472">Membrane</keyword>
<feature type="binding site" evidence="2">
    <location>
        <position position="374"/>
    </location>
    <ligand>
        <name>Fe cation</name>
        <dbReference type="ChEBI" id="CHEBI:24875"/>
    </ligand>
</feature>
<evidence type="ECO:0000313" key="5">
    <source>
        <dbReference type="EMBL" id="ABC31665.1"/>
    </source>
</evidence>
<comment type="subcellular location">
    <subcellularLocation>
        <location evidence="2">Cell inner membrane</location>
        <topology evidence="2">Single-pass membrane protein</topology>
        <orientation evidence="2">Cytoplasmic side</orientation>
    </subcellularLocation>
</comment>
<sequence length="386" mass="44482">MEYLGQLLLIAVAIGIGWLICFIQGRVGQTARAIKRGGEYPKSLQYLFEAYDAPTLDSFVQELEINQHTVQLHLSIANFFRRKGEIEKATAIHQNLLSHPDARIKHGEQLTYELAQDYMFVGLYDRAEALFIELTASRQWRKLSTECLLEIYEHEKEWGVARERALTLDVKRDREVQIRLAQYCCEMAERSMRRKEYSDATRHLREALTYDKFCARASIQVAQVCVATEQYPEALAELKRIEQQNPVFLSEVVGLVREICEKLNERERLLKILQRMWELQPSAKVMIALSGALNENENTEEAIEFLLQQLNAHPTLGGVKALLVLLGPYADPEPKRWIMIVKGVLEALLEKNHSYLCESCGFSGRHLHWQCPSCKKWGVVKPLPWV</sequence>
<dbReference type="AlphaFoldDB" id="Q2SCF9"/>
<feature type="binding site" evidence="2">
    <location>
        <position position="360"/>
    </location>
    <ligand>
        <name>Fe cation</name>
        <dbReference type="ChEBI" id="CHEBI:24875"/>
    </ligand>
</feature>
<feature type="topological domain" description="Cytoplasmic" evidence="2">
    <location>
        <begin position="23"/>
        <end position="386"/>
    </location>
</feature>
<gene>
    <name evidence="2" type="primary">lapB</name>
    <name evidence="5" type="ordered locus">HCH_04975</name>
</gene>
<dbReference type="GO" id="GO:0009898">
    <property type="term" value="C:cytoplasmic side of plasma membrane"/>
    <property type="evidence" value="ECO:0007669"/>
    <property type="project" value="UniProtKB-UniRule"/>
</dbReference>
<dbReference type="Proteomes" id="UP000000238">
    <property type="component" value="Chromosome"/>
</dbReference>
<dbReference type="eggNOG" id="COG2956">
    <property type="taxonomic scope" value="Bacteria"/>
</dbReference>
<dbReference type="GO" id="GO:0008653">
    <property type="term" value="P:lipopolysaccharide metabolic process"/>
    <property type="evidence" value="ECO:0007669"/>
    <property type="project" value="InterPro"/>
</dbReference>
<evidence type="ECO:0000256" key="1">
    <source>
        <dbReference type="ARBA" id="ARBA00022723"/>
    </source>
</evidence>
<dbReference type="InterPro" id="IPR011990">
    <property type="entry name" value="TPR-like_helical_dom_sf"/>
</dbReference>
<keyword evidence="2" id="KW-0677">Repeat</keyword>
<dbReference type="Pfam" id="PF18073">
    <property type="entry name" value="Zn_ribbon_LapB"/>
    <property type="match status" value="1"/>
</dbReference>
<reference evidence="5 6" key="1">
    <citation type="journal article" date="2005" name="Nucleic Acids Res.">
        <title>Genomic blueprint of Hahella chejuensis, a marine microbe producing an algicidal agent.</title>
        <authorList>
            <person name="Jeong H."/>
            <person name="Yim J.H."/>
            <person name="Lee C."/>
            <person name="Choi S.-H."/>
            <person name="Park Y.K."/>
            <person name="Yoon S.H."/>
            <person name="Hur C.-G."/>
            <person name="Kang H.-Y."/>
            <person name="Kim D."/>
            <person name="Lee H.H."/>
            <person name="Park K.H."/>
            <person name="Park S.-H."/>
            <person name="Park H.-S."/>
            <person name="Lee H.K."/>
            <person name="Oh T.K."/>
            <person name="Kim J.F."/>
        </authorList>
    </citation>
    <scope>NUCLEOTIDE SEQUENCE [LARGE SCALE GENOMIC DNA]</scope>
    <source>
        <strain evidence="5 6">KCTC 2396</strain>
    </source>
</reference>
<comment type="similarity">
    <text evidence="2">Belongs to the LapB family.</text>
</comment>
<keyword evidence="6" id="KW-1185">Reference proteome</keyword>
<organism evidence="5 6">
    <name type="scientific">Hahella chejuensis (strain KCTC 2396)</name>
    <dbReference type="NCBI Taxonomy" id="349521"/>
    <lineage>
        <taxon>Bacteria</taxon>
        <taxon>Pseudomonadati</taxon>
        <taxon>Pseudomonadota</taxon>
        <taxon>Gammaproteobacteria</taxon>
        <taxon>Oceanospirillales</taxon>
        <taxon>Hahellaceae</taxon>
        <taxon>Hahella</taxon>
    </lineage>
</organism>
<dbReference type="GO" id="GO:0005506">
    <property type="term" value="F:iron ion binding"/>
    <property type="evidence" value="ECO:0007669"/>
    <property type="project" value="UniProtKB-UniRule"/>
</dbReference>
<keyword evidence="5" id="KW-0808">Transferase</keyword>
<dbReference type="EMBL" id="CP000155">
    <property type="protein sequence ID" value="ABC31665.1"/>
    <property type="molecule type" value="Genomic_DNA"/>
</dbReference>
<evidence type="ECO:0000259" key="4">
    <source>
        <dbReference type="Pfam" id="PF18073"/>
    </source>
</evidence>
<dbReference type="InterPro" id="IPR041166">
    <property type="entry name" value="Rubredoxin_2"/>
</dbReference>
<keyword evidence="2" id="KW-0408">Iron</keyword>
<dbReference type="Gene3D" id="1.25.40.10">
    <property type="entry name" value="Tetratricopeptide repeat domain"/>
    <property type="match status" value="1"/>
</dbReference>
<dbReference type="RefSeq" id="WP_011398730.1">
    <property type="nucleotide sequence ID" value="NC_007645.1"/>
</dbReference>